<dbReference type="InterPro" id="IPR024185">
    <property type="entry name" value="FTHF_cligase-like_sf"/>
</dbReference>
<name>A0A2Z4XYW5_9GAMM</name>
<feature type="binding site" evidence="1">
    <location>
        <begin position="126"/>
        <end position="134"/>
    </location>
    <ligand>
        <name>ATP</name>
        <dbReference type="ChEBI" id="CHEBI:30616"/>
    </ligand>
</feature>
<dbReference type="EC" id="6.3.3.2" evidence="2"/>
<dbReference type="GO" id="GO:0030272">
    <property type="term" value="F:5-formyltetrahydrofolate cyclo-ligase activity"/>
    <property type="evidence" value="ECO:0007669"/>
    <property type="project" value="UniProtKB-EC"/>
</dbReference>
<dbReference type="Gene3D" id="3.40.50.10420">
    <property type="entry name" value="NagB/RpiA/CoA transferase-like"/>
    <property type="match status" value="1"/>
</dbReference>
<dbReference type="GO" id="GO:0009396">
    <property type="term" value="P:folic acid-containing compound biosynthetic process"/>
    <property type="evidence" value="ECO:0007669"/>
    <property type="project" value="TreeGrafter"/>
</dbReference>
<accession>A0A2Z4XYW5</accession>
<keyword evidence="2" id="KW-0460">Magnesium</keyword>
<dbReference type="KEGG" id="fad:CDH04_04260"/>
<evidence type="ECO:0000313" key="3">
    <source>
        <dbReference type="EMBL" id="AXA33672.1"/>
    </source>
</evidence>
<feature type="binding site" evidence="1">
    <location>
        <position position="48"/>
    </location>
    <ligand>
        <name>substrate</name>
    </ligand>
</feature>
<dbReference type="RefSeq" id="WP_112869845.1">
    <property type="nucleotide sequence ID" value="NZ_CP021781.1"/>
</dbReference>
<comment type="similarity">
    <text evidence="2">Belongs to the 5-formyltetrahydrofolate cyclo-ligase family.</text>
</comment>
<dbReference type="PANTHER" id="PTHR23407:SF11">
    <property type="entry name" value="CHROMOSOME UNDETERMINED SCAFFOLD_24, WHOLE GENOME SHOTGUN SEQUENCE"/>
    <property type="match status" value="1"/>
</dbReference>
<dbReference type="Proteomes" id="UP000251120">
    <property type="component" value="Chromosome"/>
</dbReference>
<keyword evidence="1 2" id="KW-0547">Nucleotide-binding</keyword>
<sequence length="181" mass="21001">MTKSEIRNNLLQIRNNLNNKHKLSQDICNKLLEHISKHYPNSKIASFVSLINEVNTTTINNSLTTYLPIVHPHLKHCMWFAKDTGQYYLNKYKIKEPIHNAKDIIAPWELDLVIVPIVGFNQNKYRMGMGGGFYDYSFSFKKNTFLPITIGIAFDEQQNNDIIVDNHDIQLDLIITPTRIL</sequence>
<evidence type="ECO:0000313" key="4">
    <source>
        <dbReference type="EMBL" id="QIW11905.1"/>
    </source>
</evidence>
<dbReference type="GO" id="GO:0035999">
    <property type="term" value="P:tetrahydrofolate interconversion"/>
    <property type="evidence" value="ECO:0007669"/>
    <property type="project" value="TreeGrafter"/>
</dbReference>
<reference evidence="4 6" key="2">
    <citation type="submission" date="2019-08" db="EMBL/GenBank/DDBJ databases">
        <title>Complete genome sequences of Francisella adeliensis (FSC1325 and FSC1326).</title>
        <authorList>
            <person name="Ohrman C."/>
            <person name="Uneklint I."/>
            <person name="Vallesi A."/>
            <person name="Karlsson L."/>
            <person name="Sjodin A."/>
        </authorList>
    </citation>
    <scope>NUCLEOTIDE SEQUENCE [LARGE SCALE GENOMIC DNA]</scope>
    <source>
        <strain evidence="4 6">FSC1325</strain>
    </source>
</reference>
<keyword evidence="1 2" id="KW-0067">ATP-binding</keyword>
<evidence type="ECO:0000313" key="5">
    <source>
        <dbReference type="Proteomes" id="UP000251120"/>
    </source>
</evidence>
<dbReference type="Proteomes" id="UP000681131">
    <property type="component" value="Chromosome"/>
</dbReference>
<protein>
    <recommendedName>
        <fullName evidence="2">5-formyltetrahydrofolate cyclo-ligase</fullName>
        <ecNumber evidence="2">6.3.3.2</ecNumber>
    </recommendedName>
</protein>
<feature type="binding site" evidence="1">
    <location>
        <begin position="3"/>
        <end position="7"/>
    </location>
    <ligand>
        <name>ATP</name>
        <dbReference type="ChEBI" id="CHEBI:30616"/>
    </ligand>
</feature>
<dbReference type="NCBIfam" id="TIGR02727">
    <property type="entry name" value="MTHFS_bact"/>
    <property type="match status" value="1"/>
</dbReference>
<organism evidence="3 5">
    <name type="scientific">Francisella adeliensis</name>
    <dbReference type="NCBI Taxonomy" id="2007306"/>
    <lineage>
        <taxon>Bacteria</taxon>
        <taxon>Pseudomonadati</taxon>
        <taxon>Pseudomonadota</taxon>
        <taxon>Gammaproteobacteria</taxon>
        <taxon>Thiotrichales</taxon>
        <taxon>Francisellaceae</taxon>
        <taxon>Francisella</taxon>
    </lineage>
</organism>
<dbReference type="EMBL" id="CP043424">
    <property type="protein sequence ID" value="QIW11905.1"/>
    <property type="molecule type" value="Genomic_DNA"/>
</dbReference>
<comment type="cofactor">
    <cofactor evidence="2">
        <name>Mg(2+)</name>
        <dbReference type="ChEBI" id="CHEBI:18420"/>
    </cofactor>
</comment>
<dbReference type="PANTHER" id="PTHR23407">
    <property type="entry name" value="ATPASE INHIBITOR/5-FORMYLTETRAHYDROFOLATE CYCLO-LIGASE"/>
    <property type="match status" value="1"/>
</dbReference>
<evidence type="ECO:0000256" key="2">
    <source>
        <dbReference type="RuleBase" id="RU361279"/>
    </source>
</evidence>
<keyword evidence="2" id="KW-0479">Metal-binding</keyword>
<dbReference type="InterPro" id="IPR037171">
    <property type="entry name" value="NagB/RpiA_transferase-like"/>
</dbReference>
<comment type="catalytic activity">
    <reaction evidence="2">
        <text>(6S)-5-formyl-5,6,7,8-tetrahydrofolate + ATP = (6R)-5,10-methenyltetrahydrofolate + ADP + phosphate</text>
        <dbReference type="Rhea" id="RHEA:10488"/>
        <dbReference type="ChEBI" id="CHEBI:30616"/>
        <dbReference type="ChEBI" id="CHEBI:43474"/>
        <dbReference type="ChEBI" id="CHEBI:57455"/>
        <dbReference type="ChEBI" id="CHEBI:57457"/>
        <dbReference type="ChEBI" id="CHEBI:456216"/>
        <dbReference type="EC" id="6.3.3.2"/>
    </reaction>
</comment>
<dbReference type="InterPro" id="IPR002698">
    <property type="entry name" value="FTHF_cligase"/>
</dbReference>
<keyword evidence="6" id="KW-1185">Reference proteome</keyword>
<dbReference type="SUPFAM" id="SSF100950">
    <property type="entry name" value="NagB/RpiA/CoA transferase-like"/>
    <property type="match status" value="1"/>
</dbReference>
<dbReference type="GO" id="GO:0046872">
    <property type="term" value="F:metal ion binding"/>
    <property type="evidence" value="ECO:0007669"/>
    <property type="project" value="UniProtKB-KW"/>
</dbReference>
<evidence type="ECO:0000313" key="6">
    <source>
        <dbReference type="Proteomes" id="UP000681131"/>
    </source>
</evidence>
<dbReference type="AlphaFoldDB" id="A0A2Z4XYW5"/>
<feature type="binding site" evidence="1">
    <location>
        <position position="53"/>
    </location>
    <ligand>
        <name>substrate</name>
    </ligand>
</feature>
<dbReference type="EMBL" id="CP021781">
    <property type="protein sequence ID" value="AXA33672.1"/>
    <property type="molecule type" value="Genomic_DNA"/>
</dbReference>
<evidence type="ECO:0000256" key="1">
    <source>
        <dbReference type="PIRSR" id="PIRSR006806-1"/>
    </source>
</evidence>
<dbReference type="PIRSF" id="PIRSF006806">
    <property type="entry name" value="FTHF_cligase"/>
    <property type="match status" value="1"/>
</dbReference>
<proteinExistence type="inferred from homology"/>
<gene>
    <name evidence="3" type="ORF">CDH04_04260</name>
    <name evidence="4" type="ORF">FZC43_04265</name>
</gene>
<keyword evidence="3" id="KW-0436">Ligase</keyword>
<dbReference type="GO" id="GO:0005524">
    <property type="term" value="F:ATP binding"/>
    <property type="evidence" value="ECO:0007669"/>
    <property type="project" value="UniProtKB-KW"/>
</dbReference>
<dbReference type="Pfam" id="PF01812">
    <property type="entry name" value="5-FTHF_cyc-lig"/>
    <property type="match status" value="1"/>
</dbReference>
<dbReference type="OrthoDB" id="9801938at2"/>
<reference evidence="3 5" key="1">
    <citation type="submission" date="2017-06" db="EMBL/GenBank/DDBJ databases">
        <title>Complete genome of Francisella adeliensis.</title>
        <authorList>
            <person name="Vallesi A."/>
            <person name="Sjodin A."/>
        </authorList>
    </citation>
    <scope>NUCLEOTIDE SEQUENCE [LARGE SCALE GENOMIC DNA]</scope>
    <source>
        <strain evidence="3 5">FDC440</strain>
    </source>
</reference>